<evidence type="ECO:0000313" key="3">
    <source>
        <dbReference type="Proteomes" id="UP000193240"/>
    </source>
</evidence>
<gene>
    <name evidence="2" type="ORF">B5807_00585</name>
</gene>
<protein>
    <recommendedName>
        <fullName evidence="1">C2H2-type domain-containing protein</fullName>
    </recommendedName>
</protein>
<sequence length="426" mass="50031">MSNRAIAEGNWKRPLDFSLHSTFYGELFSPFSSYVRQTVRSESTETFGQYAKLPTELQLRILQSCDAATLFQLMHTSRSMRIEAKKLFFSNRRAWYLVHADWLLKGGHPAYTKLDLDMLACVEQLNLDFSSMRERTWMTLQGSGTWIGTEDEAVATGYGGMDEQIRIFWGTVQRRLPQLKHIVLSDEATRTERRPPALWKKVGQMCPASIDVSFYFLHGDDPYNGRCKRTWWRRVINQTATHDANARYDWEPCSELPDLVVIPPYHKFRGPVGSFERYCAKYADHNARRRATRKQRIATMERLHFHQTHQPFGCSAPDCTAWFTQPEEYTTHAIETRHDEQDTLPEVYESVFAENDEKLKQLRKDIKDLERPFLEWWDVEGSEKREVAQREFVHQLEHDPLYAQKEPVEKHPLLSYIHRSLDDDDC</sequence>
<name>A0A1Y2MFU3_EPING</name>
<feature type="domain" description="C2H2-type" evidence="1">
    <location>
        <begin position="314"/>
        <end position="338"/>
    </location>
</feature>
<evidence type="ECO:0000259" key="1">
    <source>
        <dbReference type="PROSITE" id="PS00028"/>
    </source>
</evidence>
<dbReference type="InParanoid" id="A0A1Y2MFU3"/>
<accession>A0A1Y2MFU3</accession>
<organism evidence="2 3">
    <name type="scientific">Epicoccum nigrum</name>
    <name type="common">Soil fungus</name>
    <name type="synonym">Epicoccum purpurascens</name>
    <dbReference type="NCBI Taxonomy" id="105696"/>
    <lineage>
        <taxon>Eukaryota</taxon>
        <taxon>Fungi</taxon>
        <taxon>Dikarya</taxon>
        <taxon>Ascomycota</taxon>
        <taxon>Pezizomycotina</taxon>
        <taxon>Dothideomycetes</taxon>
        <taxon>Pleosporomycetidae</taxon>
        <taxon>Pleosporales</taxon>
        <taxon>Pleosporineae</taxon>
        <taxon>Didymellaceae</taxon>
        <taxon>Epicoccum</taxon>
    </lineage>
</organism>
<dbReference type="Proteomes" id="UP000193240">
    <property type="component" value="Unassembled WGS sequence"/>
</dbReference>
<dbReference type="AlphaFoldDB" id="A0A1Y2MFU3"/>
<reference evidence="2 3" key="1">
    <citation type="journal article" date="2017" name="Genome Announc.">
        <title>Genome sequence of the saprophytic ascomycete Epicoccum nigrum ICMP 19927 strain isolated from New Zealand.</title>
        <authorList>
            <person name="Fokin M."/>
            <person name="Fleetwood D."/>
            <person name="Weir B.S."/>
            <person name="Villas-Boas S.G."/>
        </authorList>
    </citation>
    <scope>NUCLEOTIDE SEQUENCE [LARGE SCALE GENOMIC DNA]</scope>
    <source>
        <strain evidence="2 3">ICMP 19927</strain>
    </source>
</reference>
<dbReference type="CDD" id="cd09917">
    <property type="entry name" value="F-box_SF"/>
    <property type="match status" value="1"/>
</dbReference>
<dbReference type="OMA" id="HDANARY"/>
<keyword evidence="3" id="KW-1185">Reference proteome</keyword>
<proteinExistence type="predicted"/>
<dbReference type="PROSITE" id="PS00028">
    <property type="entry name" value="ZINC_FINGER_C2H2_1"/>
    <property type="match status" value="1"/>
</dbReference>
<dbReference type="InterPro" id="IPR013087">
    <property type="entry name" value="Znf_C2H2_type"/>
</dbReference>
<dbReference type="EMBL" id="KZ107838">
    <property type="protein sequence ID" value="OSS54801.1"/>
    <property type="molecule type" value="Genomic_DNA"/>
</dbReference>
<evidence type="ECO:0000313" key="2">
    <source>
        <dbReference type="EMBL" id="OSS54801.1"/>
    </source>
</evidence>